<gene>
    <name evidence="4" type="ORF">SAMN05216456_0393</name>
</gene>
<dbReference type="RefSeq" id="WP_092420199.1">
    <property type="nucleotide sequence ID" value="NZ_FPCK01000001.1"/>
</dbReference>
<evidence type="ECO:0000313" key="5">
    <source>
        <dbReference type="Proteomes" id="UP000199074"/>
    </source>
</evidence>
<evidence type="ECO:0000259" key="3">
    <source>
        <dbReference type="PROSITE" id="PS50801"/>
    </source>
</evidence>
<dbReference type="PROSITE" id="PS50801">
    <property type="entry name" value="STAS"/>
    <property type="match status" value="1"/>
</dbReference>
<evidence type="ECO:0000256" key="1">
    <source>
        <dbReference type="ARBA" id="ARBA00009013"/>
    </source>
</evidence>
<dbReference type="Proteomes" id="UP000199074">
    <property type="component" value="Unassembled WGS sequence"/>
</dbReference>
<dbReference type="GO" id="GO:0043856">
    <property type="term" value="F:anti-sigma factor antagonist activity"/>
    <property type="evidence" value="ECO:0007669"/>
    <property type="project" value="InterPro"/>
</dbReference>
<accession>A0A1I7MZQ7</accession>
<dbReference type="NCBIfam" id="TIGR00377">
    <property type="entry name" value="ant_ant_sig"/>
    <property type="match status" value="1"/>
</dbReference>
<dbReference type="InterPro" id="IPR002645">
    <property type="entry name" value="STAS_dom"/>
</dbReference>
<proteinExistence type="inferred from homology"/>
<sequence length="111" mass="11949">MLSTETINDVLVVQVTERRLDASKAPAFKTEVAALTEGGVHRLVLDLRKVDFIDSSGLGVIVSCLKRLGPSGNLAIAGANSAVRRLFTLTRMDRVFSIHDTPEAAVENMLA</sequence>
<dbReference type="Pfam" id="PF01740">
    <property type="entry name" value="STAS"/>
    <property type="match status" value="1"/>
</dbReference>
<protein>
    <recommendedName>
        <fullName evidence="2">Anti-sigma factor antagonist</fullName>
    </recommendedName>
</protein>
<dbReference type="PANTHER" id="PTHR33495:SF2">
    <property type="entry name" value="ANTI-SIGMA FACTOR ANTAGONIST TM_1081-RELATED"/>
    <property type="match status" value="1"/>
</dbReference>
<dbReference type="SUPFAM" id="SSF52091">
    <property type="entry name" value="SpoIIaa-like"/>
    <property type="match status" value="1"/>
</dbReference>
<dbReference type="STRING" id="429728.SAMN05216456_0393"/>
<name>A0A1I7MZQ7_9HYPH</name>
<dbReference type="EMBL" id="FPCK01000001">
    <property type="protein sequence ID" value="SFV27917.1"/>
    <property type="molecule type" value="Genomic_DNA"/>
</dbReference>
<evidence type="ECO:0000256" key="2">
    <source>
        <dbReference type="RuleBase" id="RU003749"/>
    </source>
</evidence>
<dbReference type="InterPro" id="IPR003658">
    <property type="entry name" value="Anti-sigma_ant"/>
</dbReference>
<evidence type="ECO:0000313" key="4">
    <source>
        <dbReference type="EMBL" id="SFV27917.1"/>
    </source>
</evidence>
<keyword evidence="5" id="KW-1185">Reference proteome</keyword>
<dbReference type="Gene3D" id="3.30.750.24">
    <property type="entry name" value="STAS domain"/>
    <property type="match status" value="1"/>
</dbReference>
<comment type="similarity">
    <text evidence="1 2">Belongs to the anti-sigma-factor antagonist family.</text>
</comment>
<dbReference type="PANTHER" id="PTHR33495">
    <property type="entry name" value="ANTI-SIGMA FACTOR ANTAGONIST TM_1081-RELATED-RELATED"/>
    <property type="match status" value="1"/>
</dbReference>
<reference evidence="4 5" key="1">
    <citation type="submission" date="2016-10" db="EMBL/GenBank/DDBJ databases">
        <authorList>
            <person name="de Groot N.N."/>
        </authorList>
    </citation>
    <scope>NUCLEOTIDE SEQUENCE [LARGE SCALE GENOMIC DNA]</scope>
    <source>
        <strain evidence="4 5">IPL20</strain>
    </source>
</reference>
<dbReference type="OrthoDB" id="9796076at2"/>
<dbReference type="CDD" id="cd07043">
    <property type="entry name" value="STAS_anti-anti-sigma_factors"/>
    <property type="match status" value="1"/>
</dbReference>
<dbReference type="AlphaFoldDB" id="A0A1I7MZQ7"/>
<dbReference type="InterPro" id="IPR036513">
    <property type="entry name" value="STAS_dom_sf"/>
</dbReference>
<organism evidence="4 5">
    <name type="scientific">Devosia crocina</name>
    <dbReference type="NCBI Taxonomy" id="429728"/>
    <lineage>
        <taxon>Bacteria</taxon>
        <taxon>Pseudomonadati</taxon>
        <taxon>Pseudomonadota</taxon>
        <taxon>Alphaproteobacteria</taxon>
        <taxon>Hyphomicrobiales</taxon>
        <taxon>Devosiaceae</taxon>
        <taxon>Devosia</taxon>
    </lineage>
</organism>
<feature type="domain" description="STAS" evidence="3">
    <location>
        <begin position="20"/>
        <end position="109"/>
    </location>
</feature>